<dbReference type="SUPFAM" id="SSF103473">
    <property type="entry name" value="MFS general substrate transporter"/>
    <property type="match status" value="1"/>
</dbReference>
<protein>
    <submittedName>
        <fullName evidence="10">TCR/Tet family MFS transporter</fullName>
    </submittedName>
</protein>
<feature type="transmembrane region" description="Helical" evidence="8">
    <location>
        <begin position="111"/>
        <end position="131"/>
    </location>
</feature>
<evidence type="ECO:0000256" key="5">
    <source>
        <dbReference type="ARBA" id="ARBA00022692"/>
    </source>
</evidence>
<evidence type="ECO:0000256" key="8">
    <source>
        <dbReference type="SAM" id="Phobius"/>
    </source>
</evidence>
<sequence>MAEQTAAAPPARRAAFGFIFAVALINSISFGLMIPILPNLVKSFTGGDTAAASEWNVVFAVTWGLLQFFFAPFLGVLSDRVGRRPVLLVSLFGLAIDFLVMALAPNLMWLWIGRFINGLTAASMPTANAYVADVTPPAERAKAFGWIGSAMSFGFVGGPAIGGWLGDIDLRLPFYVAAALTSLNWLYGLLILPESHPPEKRLKKFDWSRANPLGSLRLLRSHHELVSLAAIWFLYQLAHMVYPAIFVLYMGHRYGWSPALIGLSMMVSGVLGVLVQSFLVGPTVQRLGERGALLLGAAAGATGMAIYGWAPAPWAYFAAMPFAALMALVIPGLQGMMTRRVGPHEQGQLQGANQGLTGIAALAGPILFGLTFAWSLRNEAVLQAPGLAIYIAAGLMVLAFVIALRTAKAPRPELSKEAVG</sequence>
<evidence type="ECO:0000256" key="2">
    <source>
        <dbReference type="ARBA" id="ARBA00004141"/>
    </source>
</evidence>
<dbReference type="Proteomes" id="UP001597237">
    <property type="component" value="Unassembled WGS sequence"/>
</dbReference>
<feature type="transmembrane region" description="Helical" evidence="8">
    <location>
        <begin position="387"/>
        <end position="407"/>
    </location>
</feature>
<dbReference type="PANTHER" id="PTHR23504">
    <property type="entry name" value="MAJOR FACILITATOR SUPERFAMILY DOMAIN-CONTAINING PROTEIN 10"/>
    <property type="match status" value="1"/>
</dbReference>
<keyword evidence="6 8" id="KW-1133">Transmembrane helix</keyword>
<proteinExistence type="inferred from homology"/>
<feature type="transmembrane region" description="Helical" evidence="8">
    <location>
        <begin position="256"/>
        <end position="280"/>
    </location>
</feature>
<feature type="transmembrane region" description="Helical" evidence="8">
    <location>
        <begin position="14"/>
        <end position="37"/>
    </location>
</feature>
<evidence type="ECO:0000256" key="1">
    <source>
        <dbReference type="ARBA" id="ARBA00003279"/>
    </source>
</evidence>
<dbReference type="InterPro" id="IPR011701">
    <property type="entry name" value="MFS"/>
</dbReference>
<feature type="transmembrane region" description="Helical" evidence="8">
    <location>
        <begin position="86"/>
        <end position="105"/>
    </location>
</feature>
<name>A0ABW4N3X2_9CAUL</name>
<keyword evidence="4" id="KW-0813">Transport</keyword>
<dbReference type="PANTHER" id="PTHR23504:SF15">
    <property type="entry name" value="MAJOR FACILITATOR SUPERFAMILY (MFS) PROFILE DOMAIN-CONTAINING PROTEIN"/>
    <property type="match status" value="1"/>
</dbReference>
<evidence type="ECO:0000256" key="6">
    <source>
        <dbReference type="ARBA" id="ARBA00022989"/>
    </source>
</evidence>
<dbReference type="Gene3D" id="1.20.1250.20">
    <property type="entry name" value="MFS general substrate transporter like domains"/>
    <property type="match status" value="1"/>
</dbReference>
<dbReference type="CDD" id="cd17388">
    <property type="entry name" value="MFS_TetA"/>
    <property type="match status" value="1"/>
</dbReference>
<evidence type="ECO:0000256" key="3">
    <source>
        <dbReference type="ARBA" id="ARBA00007520"/>
    </source>
</evidence>
<dbReference type="PROSITE" id="PS00216">
    <property type="entry name" value="SUGAR_TRANSPORT_1"/>
    <property type="match status" value="1"/>
</dbReference>
<gene>
    <name evidence="10" type="ORF">ACFSC0_14425</name>
</gene>
<keyword evidence="5 8" id="KW-0812">Transmembrane</keyword>
<keyword evidence="7 8" id="KW-0472">Membrane</keyword>
<evidence type="ECO:0000259" key="9">
    <source>
        <dbReference type="PROSITE" id="PS50850"/>
    </source>
</evidence>
<dbReference type="EMBL" id="JBHUEY010000006">
    <property type="protein sequence ID" value="MFD1784597.1"/>
    <property type="molecule type" value="Genomic_DNA"/>
</dbReference>
<dbReference type="InterPro" id="IPR001958">
    <property type="entry name" value="Tet-R_TetA/multi-R_MdtG-like"/>
</dbReference>
<feature type="transmembrane region" description="Helical" evidence="8">
    <location>
        <begin position="316"/>
        <end position="334"/>
    </location>
</feature>
<comment type="function">
    <text evidence="1">Resistance to tetracycline by an active tetracycline efflux. This is an energy-dependent process that decreases the accumulation of the antibiotic in whole cells. This protein functions as a metal-tetracycline/H(+) antiporter.</text>
</comment>
<feature type="transmembrane region" description="Helical" evidence="8">
    <location>
        <begin position="143"/>
        <end position="166"/>
    </location>
</feature>
<dbReference type="InterPro" id="IPR020846">
    <property type="entry name" value="MFS_dom"/>
</dbReference>
<feature type="transmembrane region" description="Helical" evidence="8">
    <location>
        <begin position="57"/>
        <end position="77"/>
    </location>
</feature>
<feature type="domain" description="Major facilitator superfamily (MFS) profile" evidence="9">
    <location>
        <begin position="15"/>
        <end position="411"/>
    </location>
</feature>
<dbReference type="PROSITE" id="PS50850">
    <property type="entry name" value="MFS"/>
    <property type="match status" value="1"/>
</dbReference>
<dbReference type="PRINTS" id="PR01035">
    <property type="entry name" value="TCRTETA"/>
</dbReference>
<comment type="subcellular location">
    <subcellularLocation>
        <location evidence="2">Membrane</location>
        <topology evidence="2">Multi-pass membrane protein</topology>
    </subcellularLocation>
</comment>
<keyword evidence="11" id="KW-1185">Reference proteome</keyword>
<feature type="transmembrane region" description="Helical" evidence="8">
    <location>
        <begin position="355"/>
        <end position="375"/>
    </location>
</feature>
<feature type="transmembrane region" description="Helical" evidence="8">
    <location>
        <begin position="225"/>
        <end position="250"/>
    </location>
</feature>
<reference evidence="11" key="1">
    <citation type="journal article" date="2019" name="Int. J. Syst. Evol. Microbiol.">
        <title>The Global Catalogue of Microorganisms (GCM) 10K type strain sequencing project: providing services to taxonomists for standard genome sequencing and annotation.</title>
        <authorList>
            <consortium name="The Broad Institute Genomics Platform"/>
            <consortium name="The Broad Institute Genome Sequencing Center for Infectious Disease"/>
            <person name="Wu L."/>
            <person name="Ma J."/>
        </authorList>
    </citation>
    <scope>NUCLEOTIDE SEQUENCE [LARGE SCALE GENOMIC DNA]</scope>
    <source>
        <strain evidence="11">DFY28</strain>
    </source>
</reference>
<comment type="similarity">
    <text evidence="3">Belongs to the major facilitator superfamily. TCR/Tet family.</text>
</comment>
<accession>A0ABW4N3X2</accession>
<evidence type="ECO:0000256" key="4">
    <source>
        <dbReference type="ARBA" id="ARBA00022448"/>
    </source>
</evidence>
<dbReference type="InterPro" id="IPR036259">
    <property type="entry name" value="MFS_trans_sf"/>
</dbReference>
<comment type="caution">
    <text evidence="10">The sequence shown here is derived from an EMBL/GenBank/DDBJ whole genome shotgun (WGS) entry which is preliminary data.</text>
</comment>
<dbReference type="RefSeq" id="WP_377280741.1">
    <property type="nucleotide sequence ID" value="NZ_JBHRSI010000002.1"/>
</dbReference>
<evidence type="ECO:0000313" key="10">
    <source>
        <dbReference type="EMBL" id="MFD1784597.1"/>
    </source>
</evidence>
<dbReference type="Pfam" id="PF07690">
    <property type="entry name" value="MFS_1"/>
    <property type="match status" value="1"/>
</dbReference>
<organism evidence="10 11">
    <name type="scientific">Phenylobacterium terrae</name>
    <dbReference type="NCBI Taxonomy" id="2665495"/>
    <lineage>
        <taxon>Bacteria</taxon>
        <taxon>Pseudomonadati</taxon>
        <taxon>Pseudomonadota</taxon>
        <taxon>Alphaproteobacteria</taxon>
        <taxon>Caulobacterales</taxon>
        <taxon>Caulobacteraceae</taxon>
        <taxon>Phenylobacterium</taxon>
    </lineage>
</organism>
<feature type="transmembrane region" description="Helical" evidence="8">
    <location>
        <begin position="172"/>
        <end position="192"/>
    </location>
</feature>
<dbReference type="InterPro" id="IPR005829">
    <property type="entry name" value="Sugar_transporter_CS"/>
</dbReference>
<feature type="transmembrane region" description="Helical" evidence="8">
    <location>
        <begin position="292"/>
        <end position="310"/>
    </location>
</feature>
<evidence type="ECO:0000313" key="11">
    <source>
        <dbReference type="Proteomes" id="UP001597237"/>
    </source>
</evidence>
<evidence type="ECO:0000256" key="7">
    <source>
        <dbReference type="ARBA" id="ARBA00023136"/>
    </source>
</evidence>